<sequence>MDKQPLAQNAVIYKLNMTKGYTLEVRGVIDQGANRFAIDMGKDADNLVIHFNPRFDFSDDKNIIVCNSTQNNVWGSEQREPAFPFQKGTETMIAFKFENDIRVKLPDGRQFAFPIRVPTDGIQYLALYNFHLRSISINFSFL</sequence>
<feature type="domain" description="Galectin" evidence="3">
    <location>
        <begin position="9"/>
        <end position="138"/>
    </location>
</feature>
<dbReference type="SMART" id="SM00276">
    <property type="entry name" value="GLECT"/>
    <property type="match status" value="1"/>
</dbReference>
<dbReference type="RefSeq" id="XP_017949150.2">
    <property type="nucleotide sequence ID" value="XM_018093661.2"/>
</dbReference>
<reference evidence="4" key="1">
    <citation type="journal article" date="2010" name="Science">
        <title>The genome of the Western clawed frog Xenopus tropicalis.</title>
        <authorList>
            <person name="Hellsten U."/>
            <person name="Harland R.M."/>
            <person name="Gilchrist M.J."/>
            <person name="Hendrix D."/>
            <person name="Jurka J."/>
            <person name="Kapitonov V."/>
            <person name="Ovcharenko I."/>
            <person name="Putnam N.H."/>
            <person name="Shu S."/>
            <person name="Taher L."/>
            <person name="Blitz I.L."/>
            <person name="Blumberg B."/>
            <person name="Dichmann D.S."/>
            <person name="Dubchak I."/>
            <person name="Amaya E."/>
            <person name="Detter J.C."/>
            <person name="Fletcher R."/>
            <person name="Gerhard D.S."/>
            <person name="Goodstein D."/>
            <person name="Graves T."/>
            <person name="Grigoriev I.V."/>
            <person name="Grimwood J."/>
            <person name="Kawashima T."/>
            <person name="Lindquist E."/>
            <person name="Lucas S.M."/>
            <person name="Mead P.E."/>
            <person name="Mitros T."/>
            <person name="Ogino H."/>
            <person name="Ohta Y."/>
            <person name="Poliakov A.V."/>
            <person name="Pollet N."/>
            <person name="Robert J."/>
            <person name="Salamov A."/>
            <person name="Sater A.K."/>
            <person name="Schmutz J."/>
            <person name="Terry A."/>
            <person name="Vize P.D."/>
            <person name="Warren W.C."/>
            <person name="Wells D."/>
            <person name="Wills A."/>
            <person name="Wilson R.K."/>
            <person name="Zimmerman L.B."/>
            <person name="Zorn A.M."/>
            <person name="Grainger R."/>
            <person name="Grammer T."/>
            <person name="Khokha M.K."/>
            <person name="Richardson P.M."/>
            <person name="Rokhsar D.S."/>
        </authorList>
    </citation>
    <scope>NUCLEOTIDE SEQUENCE [LARGE SCALE GENOMIC DNA]</scope>
    <source>
        <strain evidence="4">Nigerian</strain>
    </source>
</reference>
<keyword evidence="5" id="KW-1185">Reference proteome</keyword>
<dbReference type="Ensembl" id="ENSXETT00000034893">
    <property type="protein sequence ID" value="ENSXETP00000034893"/>
    <property type="gene ID" value="ENSXETG00000016000"/>
</dbReference>
<dbReference type="InterPro" id="IPR013320">
    <property type="entry name" value="ConA-like_dom_sf"/>
</dbReference>
<dbReference type="Pfam" id="PF00337">
    <property type="entry name" value="Gal-bind_lectin"/>
    <property type="match status" value="1"/>
</dbReference>
<dbReference type="PANTHER" id="PTHR11346">
    <property type="entry name" value="GALECTIN"/>
    <property type="match status" value="1"/>
</dbReference>
<dbReference type="AGR" id="Xenbase:XB-GENE-22064451"/>
<reference evidence="4" key="2">
    <citation type="submission" date="2011-07" db="UniProtKB">
        <authorList>
            <consortium name="Ensembl"/>
        </authorList>
    </citation>
    <scope>IDENTIFICATION</scope>
</reference>
<protein>
    <recommendedName>
        <fullName evidence="2">Galectin</fullName>
    </recommendedName>
</protein>
<evidence type="ECO:0000259" key="3">
    <source>
        <dbReference type="PROSITE" id="PS51304"/>
    </source>
</evidence>
<dbReference type="CTD" id="100485527"/>
<dbReference type="SUPFAM" id="SSF49899">
    <property type="entry name" value="Concanavalin A-like lectins/glucanases"/>
    <property type="match status" value="1"/>
</dbReference>
<dbReference type="Proteomes" id="UP000008143">
    <property type="component" value="Chromosome 4"/>
</dbReference>
<dbReference type="CDD" id="cd00070">
    <property type="entry name" value="GLECT"/>
    <property type="match status" value="1"/>
</dbReference>
<dbReference type="KEGG" id="xtr:100485527"/>
<dbReference type="InterPro" id="IPR044156">
    <property type="entry name" value="Galectin-like"/>
</dbReference>
<name>F6XGJ3_XENTR</name>
<dbReference type="GeneID" id="100485527"/>
<reference evidence="6" key="3">
    <citation type="submission" date="2025-04" db="UniProtKB">
        <authorList>
            <consortium name="RefSeq"/>
        </authorList>
    </citation>
    <scope>IDENTIFICATION</scope>
    <source>
        <strain evidence="6">Nigerian</strain>
        <tissue evidence="6">Liver and blood</tissue>
    </source>
</reference>
<evidence type="ECO:0000256" key="2">
    <source>
        <dbReference type="RuleBase" id="RU102079"/>
    </source>
</evidence>
<dbReference type="SMART" id="SM00908">
    <property type="entry name" value="Gal-bind_lectin"/>
    <property type="match status" value="1"/>
</dbReference>
<dbReference type="eggNOG" id="KOG3587">
    <property type="taxonomic scope" value="Eukaryota"/>
</dbReference>
<dbReference type="HOGENOM" id="CLU_037794_5_0_1"/>
<dbReference type="Xenbase" id="XB-GENE-22064451">
    <property type="gene designation" value="lgals1.4"/>
</dbReference>
<dbReference type="InterPro" id="IPR001079">
    <property type="entry name" value="Galectin_CRD"/>
</dbReference>
<evidence type="ECO:0000313" key="5">
    <source>
        <dbReference type="Proteomes" id="UP000008143"/>
    </source>
</evidence>
<accession>F6XGJ3</accession>
<evidence type="ECO:0000256" key="1">
    <source>
        <dbReference type="ARBA" id="ARBA00022734"/>
    </source>
</evidence>
<proteinExistence type="predicted"/>
<dbReference type="GO" id="GO:0030246">
    <property type="term" value="F:carbohydrate binding"/>
    <property type="evidence" value="ECO:0007669"/>
    <property type="project" value="UniProtKB-UniRule"/>
</dbReference>
<dbReference type="FunFam" id="2.60.120.200:FF:000021">
    <property type="entry name" value="Galectin"/>
    <property type="match status" value="1"/>
</dbReference>
<dbReference type="PROSITE" id="PS51304">
    <property type="entry name" value="GALECTIN"/>
    <property type="match status" value="1"/>
</dbReference>
<dbReference type="OrthoDB" id="8443340at2759"/>
<evidence type="ECO:0000313" key="4">
    <source>
        <dbReference type="Ensembl" id="ENSXETP00000034893"/>
    </source>
</evidence>
<dbReference type="OMA" id="ICNSRQE"/>
<gene>
    <name evidence="4 6 7" type="primary">lgals1.4</name>
</gene>
<dbReference type="Gene3D" id="2.60.120.200">
    <property type="match status" value="1"/>
</dbReference>
<dbReference type="GeneTree" id="ENSGT00940000155534"/>
<evidence type="ECO:0000313" key="6">
    <source>
        <dbReference type="RefSeq" id="XP_017949150.2"/>
    </source>
</evidence>
<evidence type="ECO:0000313" key="7">
    <source>
        <dbReference type="Xenbase" id="XB-GENE-22064451"/>
    </source>
</evidence>
<keyword evidence="1 2" id="KW-0430">Lectin</keyword>
<dbReference type="PANTHER" id="PTHR11346:SF97">
    <property type="entry name" value="GALECTIN-1"/>
    <property type="match status" value="1"/>
</dbReference>
<dbReference type="AlphaFoldDB" id="F6XGJ3"/>
<organism evidence="4">
    <name type="scientific">Xenopus tropicalis</name>
    <name type="common">Western clawed frog</name>
    <name type="synonym">Silurana tropicalis</name>
    <dbReference type="NCBI Taxonomy" id="8364"/>
    <lineage>
        <taxon>Eukaryota</taxon>
        <taxon>Metazoa</taxon>
        <taxon>Chordata</taxon>
        <taxon>Craniata</taxon>
        <taxon>Vertebrata</taxon>
        <taxon>Euteleostomi</taxon>
        <taxon>Amphibia</taxon>
        <taxon>Batrachia</taxon>
        <taxon>Anura</taxon>
        <taxon>Pipoidea</taxon>
        <taxon>Pipidae</taxon>
        <taxon>Xenopodinae</taxon>
        <taxon>Xenopus</taxon>
        <taxon>Silurana</taxon>
    </lineage>
</organism>
<dbReference type="ExpressionAtlas" id="F6XGJ3">
    <property type="expression patterns" value="baseline"/>
</dbReference>